<dbReference type="Pfam" id="PF00067">
    <property type="entry name" value="p450"/>
    <property type="match status" value="2"/>
</dbReference>
<evidence type="ECO:0000256" key="2">
    <source>
        <dbReference type="ARBA" id="ARBA00004167"/>
    </source>
</evidence>
<evidence type="ECO:0000256" key="14">
    <source>
        <dbReference type="SAM" id="Phobius"/>
    </source>
</evidence>
<evidence type="ECO:0000313" key="15">
    <source>
        <dbReference type="EMBL" id="BAL05094.1"/>
    </source>
</evidence>
<evidence type="ECO:0000256" key="4">
    <source>
        <dbReference type="ARBA" id="ARBA00022617"/>
    </source>
</evidence>
<dbReference type="Gene3D" id="1.10.630.10">
    <property type="entry name" value="Cytochrome P450"/>
    <property type="match status" value="2"/>
</dbReference>
<evidence type="ECO:0000256" key="3">
    <source>
        <dbReference type="ARBA" id="ARBA00010617"/>
    </source>
</evidence>
<dbReference type="AlphaFoldDB" id="G5EJN2"/>
<dbReference type="InterPro" id="IPR002403">
    <property type="entry name" value="Cyt_P450_E_grp-IV"/>
</dbReference>
<comment type="similarity">
    <text evidence="3 13">Belongs to the cytochrome P450 family.</text>
</comment>
<name>G5EJN2_PHACH</name>
<evidence type="ECO:0000256" key="10">
    <source>
        <dbReference type="ARBA" id="ARBA00023033"/>
    </source>
</evidence>
<comment type="subcellular location">
    <subcellularLocation>
        <location evidence="2">Membrane</location>
        <topology evidence="2">Single-pass membrane protein</topology>
    </subcellularLocation>
</comment>
<dbReference type="VEuPathDB" id="FungiDB:AGR57_8426"/>
<reference evidence="15" key="1">
    <citation type="submission" date="2010-10" db="EMBL/GenBank/DDBJ databases">
        <title>Phanerochaete chrysosporium cytochrome P450.</title>
        <authorList>
            <person name="Hirosue S."/>
            <person name="Hiratsuka N."/>
            <person name="Ichinose H."/>
            <person name="Wariishi H."/>
        </authorList>
    </citation>
    <scope>NUCLEOTIDE SEQUENCE</scope>
    <source>
        <strain evidence="15">ATCC 34541</strain>
    </source>
</reference>
<evidence type="ECO:0000256" key="8">
    <source>
        <dbReference type="ARBA" id="ARBA00023002"/>
    </source>
</evidence>
<dbReference type="GO" id="GO:0005506">
    <property type="term" value="F:iron ion binding"/>
    <property type="evidence" value="ECO:0007669"/>
    <property type="project" value="InterPro"/>
</dbReference>
<dbReference type="InterPro" id="IPR050364">
    <property type="entry name" value="Cytochrome_P450_fung"/>
</dbReference>
<dbReference type="GO" id="GO:0016020">
    <property type="term" value="C:membrane"/>
    <property type="evidence" value="ECO:0007669"/>
    <property type="project" value="UniProtKB-SubCell"/>
</dbReference>
<keyword evidence="7 14" id="KW-1133">Transmembrane helix</keyword>
<evidence type="ECO:0000256" key="13">
    <source>
        <dbReference type="RuleBase" id="RU000461"/>
    </source>
</evidence>
<keyword evidence="9 12" id="KW-0408">Iron</keyword>
<keyword evidence="4 12" id="KW-0349">Heme</keyword>
<dbReference type="InterPro" id="IPR001128">
    <property type="entry name" value="Cyt_P450"/>
</dbReference>
<feature type="binding site" description="axial binding residue" evidence="12">
    <location>
        <position position="343"/>
    </location>
    <ligand>
        <name>heme</name>
        <dbReference type="ChEBI" id="CHEBI:30413"/>
    </ligand>
    <ligandPart>
        <name>Fe</name>
        <dbReference type="ChEBI" id="CHEBI:18248"/>
    </ligandPart>
</feature>
<evidence type="ECO:0000256" key="5">
    <source>
        <dbReference type="ARBA" id="ARBA00022692"/>
    </source>
</evidence>
<proteinExistence type="evidence at transcript level"/>
<evidence type="ECO:0000256" key="1">
    <source>
        <dbReference type="ARBA" id="ARBA00001971"/>
    </source>
</evidence>
<dbReference type="PANTHER" id="PTHR46300:SF7">
    <property type="entry name" value="P450, PUTATIVE (EUROFUNG)-RELATED"/>
    <property type="match status" value="1"/>
</dbReference>
<keyword evidence="11 14" id="KW-0472">Membrane</keyword>
<gene>
    <name evidence="15" type="primary">PcCYP_16b</name>
</gene>
<keyword evidence="6 12" id="KW-0479">Metal-binding</keyword>
<dbReference type="InterPro" id="IPR036396">
    <property type="entry name" value="Cyt_P450_sf"/>
</dbReference>
<evidence type="ECO:0000256" key="12">
    <source>
        <dbReference type="PIRSR" id="PIRSR602403-1"/>
    </source>
</evidence>
<dbReference type="GO" id="GO:0020037">
    <property type="term" value="F:heme binding"/>
    <property type="evidence" value="ECO:0007669"/>
    <property type="project" value="InterPro"/>
</dbReference>
<sequence>MELWFDFPSVVTYVLAAVSCASLLILHTRRRPRYPPGPKGLPIVGNLLDVPTHNAWIKYKQLGKKYGSDIIHFEVFGSHIVVLNSTTVARDILEKRSQISSDRTHSVMLNELSGWAEERNFGFMRYGDGWRRQRRLFQQHFRRKAVAQYHAIQSKSVHSLLNALLDRPERFIANLRFMAGSMILRIVYGTDIQPGDSRLTLVEKAVGTLVEVMNAGVFLVDVFPILKHIPSWMPGAGFKRKAAEWKTLVDDMYEVPYNDFKASVSLNVLLGVPHRTIADDEYNGYFIPAGTTIIANAWAMLHDEERYPDPETFIPERFLNKDGTLRSDACIPLEPFGFGRRICPGRYFAEDIVWLAIASILSVFRVEPPVDEHGEPLKQTATFGTRFLSAPTPFKCCFTLRYPEAEGLIRASATSTA</sequence>
<evidence type="ECO:0000256" key="9">
    <source>
        <dbReference type="ARBA" id="ARBA00023004"/>
    </source>
</evidence>
<dbReference type="GO" id="GO:0016705">
    <property type="term" value="F:oxidoreductase activity, acting on paired donors, with incorporation or reduction of molecular oxygen"/>
    <property type="evidence" value="ECO:0007669"/>
    <property type="project" value="InterPro"/>
</dbReference>
<dbReference type="InterPro" id="IPR017972">
    <property type="entry name" value="Cyt_P450_CS"/>
</dbReference>
<keyword evidence="5 14" id="KW-0812">Transmembrane</keyword>
<dbReference type="GO" id="GO:0004497">
    <property type="term" value="F:monooxygenase activity"/>
    <property type="evidence" value="ECO:0007669"/>
    <property type="project" value="UniProtKB-KW"/>
</dbReference>
<keyword evidence="8 13" id="KW-0560">Oxidoreductase</keyword>
<feature type="transmembrane region" description="Helical" evidence="14">
    <location>
        <begin position="6"/>
        <end position="26"/>
    </location>
</feature>
<accession>G5EJN2</accession>
<protein>
    <submittedName>
        <fullName evidence="15">Cytochrome P450</fullName>
    </submittedName>
</protein>
<dbReference type="SUPFAM" id="SSF48264">
    <property type="entry name" value="Cytochrome P450"/>
    <property type="match status" value="1"/>
</dbReference>
<evidence type="ECO:0000256" key="11">
    <source>
        <dbReference type="ARBA" id="ARBA00023136"/>
    </source>
</evidence>
<keyword evidence="10 13" id="KW-0503">Monooxygenase</keyword>
<dbReference type="PRINTS" id="PR00465">
    <property type="entry name" value="EP450IV"/>
</dbReference>
<organism evidence="15">
    <name type="scientific">Phanerodontia chrysosporium</name>
    <name type="common">White-rot fungus</name>
    <name type="synonym">Sporotrichum pruinosum</name>
    <dbReference type="NCBI Taxonomy" id="2822231"/>
    <lineage>
        <taxon>Eukaryota</taxon>
        <taxon>Fungi</taxon>
        <taxon>Dikarya</taxon>
        <taxon>Basidiomycota</taxon>
        <taxon>Agaricomycotina</taxon>
        <taxon>Agaricomycetes</taxon>
        <taxon>Polyporales</taxon>
        <taxon>Phanerochaetaceae</taxon>
        <taxon>Phanerodontia</taxon>
    </lineage>
</organism>
<comment type="cofactor">
    <cofactor evidence="1 12">
        <name>heme</name>
        <dbReference type="ChEBI" id="CHEBI:30413"/>
    </cofactor>
</comment>
<dbReference type="PANTHER" id="PTHR46300">
    <property type="entry name" value="P450, PUTATIVE (EUROFUNG)-RELATED-RELATED"/>
    <property type="match status" value="1"/>
</dbReference>
<dbReference type="PROSITE" id="PS00086">
    <property type="entry name" value="CYTOCHROME_P450"/>
    <property type="match status" value="1"/>
</dbReference>
<evidence type="ECO:0000256" key="6">
    <source>
        <dbReference type="ARBA" id="ARBA00022723"/>
    </source>
</evidence>
<evidence type="ECO:0000256" key="7">
    <source>
        <dbReference type="ARBA" id="ARBA00022989"/>
    </source>
</evidence>
<dbReference type="EMBL" id="AB597807">
    <property type="protein sequence ID" value="BAL05094.1"/>
    <property type="molecule type" value="mRNA"/>
</dbReference>